<dbReference type="Gene3D" id="1.10.630.10">
    <property type="entry name" value="Cytochrome P450"/>
    <property type="match status" value="1"/>
</dbReference>
<comment type="similarity">
    <text evidence="1">Belongs to the cytochrome P450 family.</text>
</comment>
<dbReference type="GO" id="GO:0020037">
    <property type="term" value="F:heme binding"/>
    <property type="evidence" value="ECO:0007669"/>
    <property type="project" value="InterPro"/>
</dbReference>
<dbReference type="GO" id="GO:0005506">
    <property type="term" value="F:iron ion binding"/>
    <property type="evidence" value="ECO:0007669"/>
    <property type="project" value="InterPro"/>
</dbReference>
<dbReference type="GO" id="GO:0016829">
    <property type="term" value="F:lyase activity"/>
    <property type="evidence" value="ECO:0007669"/>
    <property type="project" value="UniProtKB-KW"/>
</dbReference>
<evidence type="ECO:0000256" key="4">
    <source>
        <dbReference type="ARBA" id="ARBA00023004"/>
    </source>
</evidence>
<dbReference type="FunFam" id="1.10.630.10:FF:000024">
    <property type="entry name" value="Allene oxide synthase, chloroplastic"/>
    <property type="match status" value="1"/>
</dbReference>
<proteinExistence type="inferred from homology"/>
<dbReference type="Proteomes" id="UP000663760">
    <property type="component" value="Chromosome 6"/>
</dbReference>
<dbReference type="OrthoDB" id="2789670at2759"/>
<evidence type="ECO:0000313" key="8">
    <source>
        <dbReference type="EMBL" id="CAA7397713.1"/>
    </source>
</evidence>
<dbReference type="GO" id="GO:0019752">
    <property type="term" value="P:carboxylic acid metabolic process"/>
    <property type="evidence" value="ECO:0007669"/>
    <property type="project" value="UniProtKB-ARBA"/>
</dbReference>
<accession>A0A7I8KIW7</accession>
<feature type="binding site" description="axial binding residue" evidence="7">
    <location>
        <position position="442"/>
    </location>
    <ligand>
        <name>heme</name>
        <dbReference type="ChEBI" id="CHEBI:30413"/>
    </ligand>
    <ligandPart>
        <name>Fe</name>
        <dbReference type="ChEBI" id="CHEBI:18248"/>
    </ligandPart>
</feature>
<evidence type="ECO:0000313" key="9">
    <source>
        <dbReference type="Proteomes" id="UP000663760"/>
    </source>
</evidence>
<name>A0A7I8KIW7_SPIIN</name>
<dbReference type="PRINTS" id="PR00465">
    <property type="entry name" value="EP450IV"/>
</dbReference>
<dbReference type="PANTHER" id="PTHR24286">
    <property type="entry name" value="CYTOCHROME P450 26"/>
    <property type="match status" value="1"/>
</dbReference>
<dbReference type="GO" id="GO:0016705">
    <property type="term" value="F:oxidoreductase activity, acting on paired donors, with incorporation or reduction of molecular oxygen"/>
    <property type="evidence" value="ECO:0007669"/>
    <property type="project" value="InterPro"/>
</dbReference>
<keyword evidence="9" id="KW-1185">Reference proteome</keyword>
<comment type="pathway">
    <text evidence="6">Lipid metabolism; oxylipin biosynthesis.</text>
</comment>
<organism evidence="8 9">
    <name type="scientific">Spirodela intermedia</name>
    <name type="common">Intermediate duckweed</name>
    <dbReference type="NCBI Taxonomy" id="51605"/>
    <lineage>
        <taxon>Eukaryota</taxon>
        <taxon>Viridiplantae</taxon>
        <taxon>Streptophyta</taxon>
        <taxon>Embryophyta</taxon>
        <taxon>Tracheophyta</taxon>
        <taxon>Spermatophyta</taxon>
        <taxon>Magnoliopsida</taxon>
        <taxon>Liliopsida</taxon>
        <taxon>Araceae</taxon>
        <taxon>Lemnoideae</taxon>
        <taxon>Spirodela</taxon>
    </lineage>
</organism>
<dbReference type="GO" id="GO:0004497">
    <property type="term" value="F:monooxygenase activity"/>
    <property type="evidence" value="ECO:0007669"/>
    <property type="project" value="InterPro"/>
</dbReference>
<evidence type="ECO:0000256" key="3">
    <source>
        <dbReference type="ARBA" id="ARBA00022723"/>
    </source>
</evidence>
<protein>
    <submittedName>
        <fullName evidence="8">Uncharacterized protein</fullName>
    </submittedName>
</protein>
<dbReference type="PANTHER" id="PTHR24286:SF49">
    <property type="entry name" value="INACTIVE LINOLENATE HYDROPEROXIDE LYASE-RELATED"/>
    <property type="match status" value="1"/>
</dbReference>
<dbReference type="InterPro" id="IPR001128">
    <property type="entry name" value="Cyt_P450"/>
</dbReference>
<keyword evidence="3 7" id="KW-0479">Metal-binding</keyword>
<evidence type="ECO:0000256" key="7">
    <source>
        <dbReference type="PIRSR" id="PIRSR602403-1"/>
    </source>
</evidence>
<gene>
    <name evidence="8" type="ORF">SI8410_06008378</name>
</gene>
<dbReference type="SUPFAM" id="SSF48264">
    <property type="entry name" value="Cytochrome P450"/>
    <property type="match status" value="1"/>
</dbReference>
<evidence type="ECO:0000256" key="1">
    <source>
        <dbReference type="ARBA" id="ARBA00010617"/>
    </source>
</evidence>
<dbReference type="AlphaFoldDB" id="A0A7I8KIW7"/>
<keyword evidence="4 7" id="KW-0408">Iron</keyword>
<dbReference type="Pfam" id="PF00067">
    <property type="entry name" value="p450"/>
    <property type="match status" value="1"/>
</dbReference>
<keyword evidence="2 7" id="KW-0349">Heme</keyword>
<evidence type="ECO:0000256" key="5">
    <source>
        <dbReference type="ARBA" id="ARBA00023239"/>
    </source>
</evidence>
<dbReference type="InterPro" id="IPR002403">
    <property type="entry name" value="Cyt_P450_E_grp-IV"/>
</dbReference>
<keyword evidence="5" id="KW-0456">Lyase</keyword>
<evidence type="ECO:0000256" key="2">
    <source>
        <dbReference type="ARBA" id="ARBA00022617"/>
    </source>
</evidence>
<sequence length="497" mass="55373">MFRTTMASSLSFNAGGLPVLPLPGSYGPPLLGPLKDRLDYFWFQGSETFFRQRAATYKSTVFRTNMPPTFPFLTKKIDPRVIAVVDCAAFPALFDLSLVEKRDVLIGDFMPSTDFTGGMRVMVYMDPSEQKHNAGKAFCLDLLKRRARIWVSEFLLSTDVMLTTIEKELSGSDTRCAGLLVPLQKCIFSFLCKSLAGADPATCPEIADCGFAMLDKWLSLQILPTTSIGVLQPLEEIFLHSFAYPFALVKGNYQKLYDFLEKEGGEVIGMATSEYSLTKEGAIHNLLFILGFNAFGGFSVFLPTLITTLGRDTTGLQGRLRAEVRRVLARGRQLGFDTVKEMELVQSTVHEVLRMNPPVFLQYGRARKDFLLSSHEASFQVRTGELLCGYQKLAMRDPKVFDDPETFNPDRYMGEKGRRLLDYLYWSNGPQTATPSTANKQCAAKDYVVFTACLLVAEIVRRYDDFRCDGSSLSVTKLEKAAASAVPGPELAGSTRR</sequence>
<reference evidence="8" key="1">
    <citation type="submission" date="2020-02" db="EMBL/GenBank/DDBJ databases">
        <authorList>
            <person name="Scholz U."/>
            <person name="Mascher M."/>
            <person name="Fiebig A."/>
        </authorList>
    </citation>
    <scope>NUCLEOTIDE SEQUENCE</scope>
</reference>
<comment type="cofactor">
    <cofactor evidence="7">
        <name>heme</name>
        <dbReference type="ChEBI" id="CHEBI:30413"/>
    </cofactor>
</comment>
<dbReference type="InterPro" id="IPR036396">
    <property type="entry name" value="Cyt_P450_sf"/>
</dbReference>
<dbReference type="CDD" id="cd11071">
    <property type="entry name" value="CYP74"/>
    <property type="match status" value="1"/>
</dbReference>
<dbReference type="EMBL" id="LR746269">
    <property type="protein sequence ID" value="CAA7397713.1"/>
    <property type="molecule type" value="Genomic_DNA"/>
</dbReference>
<evidence type="ECO:0000256" key="6">
    <source>
        <dbReference type="ARBA" id="ARBA00060657"/>
    </source>
</evidence>
<dbReference type="GO" id="GO:0016125">
    <property type="term" value="P:sterol metabolic process"/>
    <property type="evidence" value="ECO:0007669"/>
    <property type="project" value="TreeGrafter"/>
</dbReference>